<feature type="compositionally biased region" description="Polar residues" evidence="1">
    <location>
        <begin position="1"/>
        <end position="12"/>
    </location>
</feature>
<dbReference type="AlphaFoldDB" id="K9XPY2"/>
<dbReference type="PATRIC" id="fig|111780.3.peg.579"/>
<accession>K9XPY2</accession>
<dbReference type="STRING" id="111780.Sta7437_0553"/>
<reference evidence="3" key="1">
    <citation type="journal article" date="2013" name="Proc. Natl. Acad. Sci. U.S.A.">
        <title>Improving the coverage of the cyanobacterial phylum using diversity-driven genome sequencing.</title>
        <authorList>
            <person name="Shih P.M."/>
            <person name="Wu D."/>
            <person name="Latifi A."/>
            <person name="Axen S.D."/>
            <person name="Fewer D.P."/>
            <person name="Talla E."/>
            <person name="Calteau A."/>
            <person name="Cai F."/>
            <person name="Tandeau de Marsac N."/>
            <person name="Rippka R."/>
            <person name="Herdman M."/>
            <person name="Sivonen K."/>
            <person name="Coursin T."/>
            <person name="Laurent T."/>
            <person name="Goodwin L."/>
            <person name="Nolan M."/>
            <person name="Davenport K.W."/>
            <person name="Han C.S."/>
            <person name="Rubin E.M."/>
            <person name="Eisen J.A."/>
            <person name="Woyke T."/>
            <person name="Gugger M."/>
            <person name="Kerfeld C.A."/>
        </authorList>
    </citation>
    <scope>NUCLEOTIDE SEQUENCE [LARGE SCALE GENOMIC DNA]</scope>
    <source>
        <strain evidence="3">ATCC 29371 / PCC 7437</strain>
    </source>
</reference>
<gene>
    <name evidence="2" type="ordered locus">Sta7437_0553</name>
</gene>
<evidence type="ECO:0000313" key="3">
    <source>
        <dbReference type="Proteomes" id="UP000010473"/>
    </source>
</evidence>
<evidence type="ECO:0000313" key="2">
    <source>
        <dbReference type="EMBL" id="AFZ34154.1"/>
    </source>
</evidence>
<dbReference type="EMBL" id="CP003653">
    <property type="protein sequence ID" value="AFZ34154.1"/>
    <property type="molecule type" value="Genomic_DNA"/>
</dbReference>
<evidence type="ECO:0000256" key="1">
    <source>
        <dbReference type="SAM" id="MobiDB-lite"/>
    </source>
</evidence>
<keyword evidence="3" id="KW-1185">Reference proteome</keyword>
<sequence>MEEITLPTSEVTSLKDENSSRSQEEIVAALKTPVDFNFQLPDPEDEQIQEFEFQQQVDSIWEVCDRFDLQTDIWRGRILRTVRDREKKGGDGRGSGFLNWLKNREITKSQAYALIQLANSADTLLAEGQLDPNSINNFSKRAFIETAKAEPEVQQLVSEAAQRGDRITRKEVKQLADEWTAMSSDLLPEEVKDKAAEGALPPRHLAPLVKELEKLPDSHLEEIQKEIAASPDIDTVKLMTTEARNLAKYLDAAAQVQTLRDATIDMEMALEEALRIDCLNTAADLVKQATTLEQTVARLYTTWKKLGSVADRLYVETGASNPHLRSLLTCLETLTNETIEVHLDEDGDRLVRLKILEETSSGLDSNA</sequence>
<dbReference type="Proteomes" id="UP000010473">
    <property type="component" value="Chromosome"/>
</dbReference>
<organism evidence="2 3">
    <name type="scientific">Stanieria cyanosphaera (strain ATCC 29371 / PCC 7437)</name>
    <dbReference type="NCBI Taxonomy" id="111780"/>
    <lineage>
        <taxon>Bacteria</taxon>
        <taxon>Bacillati</taxon>
        <taxon>Cyanobacteriota</taxon>
        <taxon>Cyanophyceae</taxon>
        <taxon>Pleurocapsales</taxon>
        <taxon>Dermocarpellaceae</taxon>
        <taxon>Stanieria</taxon>
    </lineage>
</organism>
<dbReference type="RefSeq" id="WP_015191827.1">
    <property type="nucleotide sequence ID" value="NC_019748.1"/>
</dbReference>
<protein>
    <submittedName>
        <fullName evidence="2">Uncharacterized protein</fullName>
    </submittedName>
</protein>
<proteinExistence type="predicted"/>
<dbReference type="eggNOG" id="ENOG502Z7TH">
    <property type="taxonomic scope" value="Bacteria"/>
</dbReference>
<name>K9XPY2_STAC7</name>
<dbReference type="HOGENOM" id="CLU_823696_0_0_3"/>
<dbReference type="KEGG" id="scs:Sta7437_0553"/>
<feature type="region of interest" description="Disordered" evidence="1">
    <location>
        <begin position="1"/>
        <end position="20"/>
    </location>
</feature>